<gene>
    <name evidence="2" type="ORF">G4D72_12160</name>
</gene>
<keyword evidence="1" id="KW-0472">Membrane</keyword>
<keyword evidence="3" id="KW-1185">Reference proteome</keyword>
<dbReference type="Proteomes" id="UP000800984">
    <property type="component" value="Unassembled WGS sequence"/>
</dbReference>
<feature type="transmembrane region" description="Helical" evidence="1">
    <location>
        <begin position="78"/>
        <end position="95"/>
    </location>
</feature>
<feature type="transmembrane region" description="Helical" evidence="1">
    <location>
        <begin position="224"/>
        <end position="250"/>
    </location>
</feature>
<feature type="transmembrane region" description="Helical" evidence="1">
    <location>
        <begin position="160"/>
        <end position="182"/>
    </location>
</feature>
<evidence type="ECO:0000313" key="2">
    <source>
        <dbReference type="EMBL" id="NHM02861.1"/>
    </source>
</evidence>
<evidence type="ECO:0000256" key="1">
    <source>
        <dbReference type="SAM" id="Phobius"/>
    </source>
</evidence>
<reference evidence="2 3" key="1">
    <citation type="submission" date="2020-02" db="EMBL/GenBank/DDBJ databases">
        <authorList>
            <person name="Chen W.-M."/>
        </authorList>
    </citation>
    <scope>NUCLEOTIDE SEQUENCE [LARGE SCALE GENOMIC DNA]</scope>
    <source>
        <strain evidence="2 3">KDG-16</strain>
    </source>
</reference>
<protein>
    <submittedName>
        <fullName evidence="2">DUF3667 domain-containing protein</fullName>
    </submittedName>
</protein>
<dbReference type="RefSeq" id="WP_166078000.1">
    <property type="nucleotide sequence ID" value="NZ_JAAJBT010000008.1"/>
</dbReference>
<dbReference type="EMBL" id="JAAJBT010000008">
    <property type="protein sequence ID" value="NHM02861.1"/>
    <property type="molecule type" value="Genomic_DNA"/>
</dbReference>
<organism evidence="2 3">
    <name type="scientific">Flavobacterium difficile</name>
    <dbReference type="NCBI Taxonomy" id="2709659"/>
    <lineage>
        <taxon>Bacteria</taxon>
        <taxon>Pseudomonadati</taxon>
        <taxon>Bacteroidota</taxon>
        <taxon>Flavobacteriia</taxon>
        <taxon>Flavobacteriales</taxon>
        <taxon>Flavobacteriaceae</taxon>
        <taxon>Flavobacterium</taxon>
    </lineage>
</organism>
<accession>A0ABX0I886</accession>
<sequence length="260" mass="30268">MSHPTTCLNCNEKLIGKFCFNCGQKSDTHRITLKHFLFHDILHGVWHIDKGILFTIKEALTRPGQAALDYIAGKRIRYYNVFYLILILIGLNIFLSNQYDKMASEYLGTVVDSANAKGKAINDFLTTNSKLIIFLIVPLFALNSFILFRRKKLNISEHFILAGMIYLGILILTFIVEILSFLEFIKYGNYITDYLLLVYLILIFTYAVRGYYKTFESNYTKINFTIRILFFLVLLFLEISFLIILLLGFISKWKFGSFQF</sequence>
<proteinExistence type="predicted"/>
<evidence type="ECO:0000313" key="3">
    <source>
        <dbReference type="Proteomes" id="UP000800984"/>
    </source>
</evidence>
<keyword evidence="1" id="KW-1133">Transmembrane helix</keyword>
<name>A0ABX0I886_9FLAO</name>
<comment type="caution">
    <text evidence="2">The sequence shown here is derived from an EMBL/GenBank/DDBJ whole genome shotgun (WGS) entry which is preliminary data.</text>
</comment>
<dbReference type="InterPro" id="IPR022134">
    <property type="entry name" value="DUF3667"/>
</dbReference>
<dbReference type="Pfam" id="PF12412">
    <property type="entry name" value="DUF3667"/>
    <property type="match status" value="1"/>
</dbReference>
<keyword evidence="1" id="KW-0812">Transmembrane</keyword>
<feature type="transmembrane region" description="Helical" evidence="1">
    <location>
        <begin position="131"/>
        <end position="148"/>
    </location>
</feature>
<feature type="transmembrane region" description="Helical" evidence="1">
    <location>
        <begin position="194"/>
        <end position="212"/>
    </location>
</feature>